<evidence type="ECO:0000313" key="2">
    <source>
        <dbReference type="EMBL" id="KAK6292109.1"/>
    </source>
</evidence>
<keyword evidence="1" id="KW-0812">Transmembrane</keyword>
<dbReference type="PANTHER" id="PTHR33444">
    <property type="entry name" value="SI:DKEY-19B23.12-RELATED"/>
    <property type="match status" value="1"/>
</dbReference>
<feature type="transmembrane region" description="Helical" evidence="1">
    <location>
        <begin position="167"/>
        <end position="187"/>
    </location>
</feature>
<evidence type="ECO:0000256" key="1">
    <source>
        <dbReference type="SAM" id="Phobius"/>
    </source>
</evidence>
<keyword evidence="3" id="KW-1185">Reference proteome</keyword>
<dbReference type="PANTHER" id="PTHR33444:SF7">
    <property type="entry name" value="TRANSMEMBRANE PROTEIN 272"/>
    <property type="match status" value="1"/>
</dbReference>
<organism evidence="2 3">
    <name type="scientific">Coregonus suidteri</name>
    <dbReference type="NCBI Taxonomy" id="861788"/>
    <lineage>
        <taxon>Eukaryota</taxon>
        <taxon>Metazoa</taxon>
        <taxon>Chordata</taxon>
        <taxon>Craniata</taxon>
        <taxon>Vertebrata</taxon>
        <taxon>Euteleostomi</taxon>
        <taxon>Actinopterygii</taxon>
        <taxon>Neopterygii</taxon>
        <taxon>Teleostei</taxon>
        <taxon>Protacanthopterygii</taxon>
        <taxon>Salmoniformes</taxon>
        <taxon>Salmonidae</taxon>
        <taxon>Coregoninae</taxon>
        <taxon>Coregonus</taxon>
    </lineage>
</organism>
<dbReference type="Proteomes" id="UP001356427">
    <property type="component" value="Unassembled WGS sequence"/>
</dbReference>
<feature type="transmembrane region" description="Helical" evidence="1">
    <location>
        <begin position="98"/>
        <end position="121"/>
    </location>
</feature>
<feature type="transmembrane region" description="Helical" evidence="1">
    <location>
        <begin position="6"/>
        <end position="24"/>
    </location>
</feature>
<keyword evidence="1" id="KW-0472">Membrane</keyword>
<dbReference type="EMBL" id="JAGTTL010000039">
    <property type="protein sequence ID" value="KAK6292109.1"/>
    <property type="molecule type" value="Genomic_DNA"/>
</dbReference>
<proteinExistence type="predicted"/>
<protein>
    <submittedName>
        <fullName evidence="2">Uncharacterized protein</fullName>
    </submittedName>
</protein>
<dbReference type="InterPro" id="IPR040350">
    <property type="entry name" value="TMEM272"/>
</dbReference>
<dbReference type="AlphaFoldDB" id="A0AAN8KM30"/>
<comment type="caution">
    <text evidence="2">The sequence shown here is derived from an EMBL/GenBank/DDBJ whole genome shotgun (WGS) entry which is preliminary data.</text>
</comment>
<gene>
    <name evidence="2" type="ORF">J4Q44_G00378940</name>
</gene>
<reference evidence="2 3" key="1">
    <citation type="submission" date="2021-04" db="EMBL/GenBank/DDBJ databases">
        <authorList>
            <person name="De Guttry C."/>
            <person name="Zahm M."/>
            <person name="Klopp C."/>
            <person name="Cabau C."/>
            <person name="Louis A."/>
            <person name="Berthelot C."/>
            <person name="Parey E."/>
            <person name="Roest Crollius H."/>
            <person name="Montfort J."/>
            <person name="Robinson-Rechavi M."/>
            <person name="Bucao C."/>
            <person name="Bouchez O."/>
            <person name="Gislard M."/>
            <person name="Lluch J."/>
            <person name="Milhes M."/>
            <person name="Lampietro C."/>
            <person name="Lopez Roques C."/>
            <person name="Donnadieu C."/>
            <person name="Braasch I."/>
            <person name="Desvignes T."/>
            <person name="Postlethwait J."/>
            <person name="Bobe J."/>
            <person name="Wedekind C."/>
            <person name="Guiguen Y."/>
        </authorList>
    </citation>
    <scope>NUCLEOTIDE SEQUENCE [LARGE SCALE GENOMIC DNA]</scope>
    <source>
        <strain evidence="2">Cs_M1</strain>
        <tissue evidence="2">Blood</tissue>
    </source>
</reference>
<keyword evidence="1" id="KW-1133">Transmembrane helix</keyword>
<feature type="transmembrane region" description="Helical" evidence="1">
    <location>
        <begin position="199"/>
        <end position="218"/>
    </location>
</feature>
<accession>A0AAN8KM30</accession>
<sequence length="219" mass="24554">MRQTEWISAIIILSIGSIIPYAHIIIALISLIIRCIVTIIVAVIPLAHFVIGAECFNDCPVMFFIPIYLIGLGCFYVVLMLLSTFMAIKDCQEFCSSVVRISLVILMFWLFAGSGVVFAVFQTTSYNPTLSDGSSNQTIANESYNHTFCSGSNNQSITNPEYCNKTLYLFAFSTCLIWILVVVLLTVGLKFYGYSRIGMIFKCLGLWLLAYTCIQFDWT</sequence>
<name>A0AAN8KM30_9TELE</name>
<evidence type="ECO:0000313" key="3">
    <source>
        <dbReference type="Proteomes" id="UP001356427"/>
    </source>
</evidence>
<feature type="transmembrane region" description="Helical" evidence="1">
    <location>
        <begin position="31"/>
        <end position="51"/>
    </location>
</feature>
<feature type="transmembrane region" description="Helical" evidence="1">
    <location>
        <begin position="63"/>
        <end position="86"/>
    </location>
</feature>